<feature type="transmembrane region" description="Helical" evidence="8">
    <location>
        <begin position="97"/>
        <end position="119"/>
    </location>
</feature>
<feature type="transmembrane region" description="Helical" evidence="8">
    <location>
        <begin position="283"/>
        <end position="302"/>
    </location>
</feature>
<dbReference type="InterPro" id="IPR018584">
    <property type="entry name" value="GT87"/>
</dbReference>
<feature type="transmembrane region" description="Helical" evidence="8">
    <location>
        <begin position="217"/>
        <end position="235"/>
    </location>
</feature>
<feature type="transmembrane region" description="Helical" evidence="8">
    <location>
        <begin position="20"/>
        <end position="38"/>
    </location>
</feature>
<gene>
    <name evidence="9" type="ORF">SAMN04487928_11811</name>
</gene>
<dbReference type="GO" id="GO:0016758">
    <property type="term" value="F:hexosyltransferase activity"/>
    <property type="evidence" value="ECO:0007669"/>
    <property type="project" value="InterPro"/>
</dbReference>
<keyword evidence="6 8" id="KW-0472">Membrane</keyword>
<evidence type="ECO:0000313" key="9">
    <source>
        <dbReference type="EMBL" id="SFQ08571.1"/>
    </source>
</evidence>
<evidence type="ECO:0000256" key="3">
    <source>
        <dbReference type="ARBA" id="ARBA00022679"/>
    </source>
</evidence>
<keyword evidence="4 8" id="KW-0812">Transmembrane</keyword>
<accession>A0A1I5VMB8</accession>
<keyword evidence="5 8" id="KW-1133">Transmembrane helix</keyword>
<feature type="transmembrane region" description="Helical" evidence="8">
    <location>
        <begin position="126"/>
        <end position="146"/>
    </location>
</feature>
<keyword evidence="10" id="KW-1185">Reference proteome</keyword>
<keyword evidence="3 9" id="KW-0808">Transferase</keyword>
<dbReference type="Proteomes" id="UP000182624">
    <property type="component" value="Unassembled WGS sequence"/>
</dbReference>
<dbReference type="OrthoDB" id="9776737at2"/>
<proteinExistence type="inferred from homology"/>
<evidence type="ECO:0000256" key="7">
    <source>
        <dbReference type="ARBA" id="ARBA00024033"/>
    </source>
</evidence>
<comment type="subcellular location">
    <subcellularLocation>
        <location evidence="1">Cell membrane</location>
        <topology evidence="1">Multi-pass membrane protein</topology>
    </subcellularLocation>
</comment>
<feature type="transmembrane region" description="Helical" evidence="8">
    <location>
        <begin position="381"/>
        <end position="400"/>
    </location>
</feature>
<dbReference type="AlphaFoldDB" id="A0A1I5VMB8"/>
<evidence type="ECO:0000256" key="2">
    <source>
        <dbReference type="ARBA" id="ARBA00022475"/>
    </source>
</evidence>
<organism evidence="9 10">
    <name type="scientific">Butyrivibrio proteoclasticus</name>
    <dbReference type="NCBI Taxonomy" id="43305"/>
    <lineage>
        <taxon>Bacteria</taxon>
        <taxon>Bacillati</taxon>
        <taxon>Bacillota</taxon>
        <taxon>Clostridia</taxon>
        <taxon>Lachnospirales</taxon>
        <taxon>Lachnospiraceae</taxon>
        <taxon>Butyrivibrio</taxon>
    </lineage>
</organism>
<comment type="similarity">
    <text evidence="7">Belongs to the glycosyltransferase 87 family.</text>
</comment>
<evidence type="ECO:0000256" key="4">
    <source>
        <dbReference type="ARBA" id="ARBA00022692"/>
    </source>
</evidence>
<evidence type="ECO:0000256" key="1">
    <source>
        <dbReference type="ARBA" id="ARBA00004651"/>
    </source>
</evidence>
<keyword evidence="9" id="KW-0328">Glycosyltransferase</keyword>
<dbReference type="Pfam" id="PF09594">
    <property type="entry name" value="GT87"/>
    <property type="match status" value="1"/>
</dbReference>
<name>A0A1I5VMB8_9FIRM</name>
<evidence type="ECO:0000313" key="10">
    <source>
        <dbReference type="Proteomes" id="UP000182624"/>
    </source>
</evidence>
<evidence type="ECO:0000256" key="5">
    <source>
        <dbReference type="ARBA" id="ARBA00022989"/>
    </source>
</evidence>
<dbReference type="EMBL" id="FOXO01000018">
    <property type="protein sequence ID" value="SFQ08571.1"/>
    <property type="molecule type" value="Genomic_DNA"/>
</dbReference>
<feature type="transmembrane region" description="Helical" evidence="8">
    <location>
        <begin position="173"/>
        <end position="196"/>
    </location>
</feature>
<reference evidence="10" key="1">
    <citation type="submission" date="2016-10" db="EMBL/GenBank/DDBJ databases">
        <authorList>
            <person name="Varghese N."/>
            <person name="Submissions S."/>
        </authorList>
    </citation>
    <scope>NUCLEOTIDE SEQUENCE [LARGE SCALE GENOMIC DNA]</scope>
    <source>
        <strain evidence="10">P18</strain>
    </source>
</reference>
<feature type="transmembrane region" description="Helical" evidence="8">
    <location>
        <begin position="356"/>
        <end position="374"/>
    </location>
</feature>
<evidence type="ECO:0000256" key="8">
    <source>
        <dbReference type="SAM" id="Phobius"/>
    </source>
</evidence>
<feature type="transmembrane region" description="Helical" evidence="8">
    <location>
        <begin position="314"/>
        <end position="333"/>
    </location>
</feature>
<evidence type="ECO:0000256" key="6">
    <source>
        <dbReference type="ARBA" id="ARBA00023136"/>
    </source>
</evidence>
<sequence>MKKELAIDRFLKNIINKYMYEICLCLLLLAAVVIRIKFAPETTLSPDYNDYYKVWVDYYRENGIIKGLGNAIGDYYVPLNVMYALCSLLPVEPWLPLSIVAFICELVSAVFIFKIFYLLTGRKHHSMFAGIATLFLPFVAFNGSLWKQVDALYTCFLMISLYKLLKQEYRASFIWYGVAFAVKLQSIIFLPIYLILYITEGFHSYDRVLKDSGKRNTFSILEFLWIPAVYFIAGLPEVLCQNGLKRTYLSYLYQTRELDTEGYGMVSYFPNLYNLGFDNFDKLLSGAAIMLLFVVLVIIAFFCYRRKDNIDRKLVVYLTIFTAWTCVVLLPGMHERYDYAMLLLLTPFAVLLRKKIVWPMFIANACSLATYAYALFGAKDIVNMTVVSLFYVGAYLYTLIDVVKLLNDENHQVS</sequence>
<keyword evidence="2" id="KW-1003">Cell membrane</keyword>
<dbReference type="GO" id="GO:0005886">
    <property type="term" value="C:plasma membrane"/>
    <property type="evidence" value="ECO:0007669"/>
    <property type="project" value="UniProtKB-SubCell"/>
</dbReference>
<protein>
    <submittedName>
        <fullName evidence="9">Mannosyltransferase related to Gpi18</fullName>
    </submittedName>
</protein>
<dbReference type="RefSeq" id="WP_074888987.1">
    <property type="nucleotide sequence ID" value="NZ_FOXO01000018.1"/>
</dbReference>